<keyword evidence="3" id="KW-1185">Reference proteome</keyword>
<feature type="region of interest" description="Disordered" evidence="1">
    <location>
        <begin position="1"/>
        <end position="29"/>
    </location>
</feature>
<protein>
    <submittedName>
        <fullName evidence="2">Uncharacterized protein</fullName>
    </submittedName>
</protein>
<name>A0ABD2QAA3_9PLAT</name>
<feature type="non-terminal residue" evidence="2">
    <location>
        <position position="247"/>
    </location>
</feature>
<sequence>MSSDKPPDPSDQLAKQEQTDVTEPDLSGLSLSQRLHPAFREFSWAQRLWDSSQNEAMLDPAHNNPDLILQQHLRRVSKLRGWRRPPRRMRVPTTQASSSHSDPVAYQRGITPRRRVATYRGSVQPPRMPSFSKVEAVSETFATPGSSDLSSLPGDSQRPIVHIHHHYYHHHHHHHQPGVCRVLVQFIGTDESEGGTSATERRRERSMEFEQPSWGRTGVTLRQFRNHLNGMLSSEFVDELHRSNQHL</sequence>
<comment type="caution">
    <text evidence="2">The sequence shown here is derived from an EMBL/GenBank/DDBJ whole genome shotgun (WGS) entry which is preliminary data.</text>
</comment>
<reference evidence="2 3" key="1">
    <citation type="submission" date="2024-11" db="EMBL/GenBank/DDBJ databases">
        <title>Adaptive evolution of stress response genes in parasites aligns with host niche diversity.</title>
        <authorList>
            <person name="Hahn C."/>
            <person name="Resl P."/>
        </authorList>
    </citation>
    <scope>NUCLEOTIDE SEQUENCE [LARGE SCALE GENOMIC DNA]</scope>
    <source>
        <strain evidence="2">EGGRZ-B1_66</strain>
        <tissue evidence="2">Body</tissue>
    </source>
</reference>
<evidence type="ECO:0000313" key="2">
    <source>
        <dbReference type="EMBL" id="KAL3316162.1"/>
    </source>
</evidence>
<evidence type="ECO:0000313" key="3">
    <source>
        <dbReference type="Proteomes" id="UP001626550"/>
    </source>
</evidence>
<dbReference type="Proteomes" id="UP001626550">
    <property type="component" value="Unassembled WGS sequence"/>
</dbReference>
<dbReference type="AlphaFoldDB" id="A0ABD2QAA3"/>
<accession>A0ABD2QAA3</accession>
<proteinExistence type="predicted"/>
<gene>
    <name evidence="2" type="ORF">Ciccas_005190</name>
</gene>
<feature type="compositionally biased region" description="Basic and acidic residues" evidence="1">
    <location>
        <begin position="199"/>
        <end position="208"/>
    </location>
</feature>
<organism evidence="2 3">
    <name type="scientific">Cichlidogyrus casuarinus</name>
    <dbReference type="NCBI Taxonomy" id="1844966"/>
    <lineage>
        <taxon>Eukaryota</taxon>
        <taxon>Metazoa</taxon>
        <taxon>Spiralia</taxon>
        <taxon>Lophotrochozoa</taxon>
        <taxon>Platyhelminthes</taxon>
        <taxon>Monogenea</taxon>
        <taxon>Monopisthocotylea</taxon>
        <taxon>Dactylogyridea</taxon>
        <taxon>Ancyrocephalidae</taxon>
        <taxon>Cichlidogyrus</taxon>
    </lineage>
</organism>
<dbReference type="EMBL" id="JBJKFK010000588">
    <property type="protein sequence ID" value="KAL3316162.1"/>
    <property type="molecule type" value="Genomic_DNA"/>
</dbReference>
<feature type="region of interest" description="Disordered" evidence="1">
    <location>
        <begin position="191"/>
        <end position="211"/>
    </location>
</feature>
<evidence type="ECO:0000256" key="1">
    <source>
        <dbReference type="SAM" id="MobiDB-lite"/>
    </source>
</evidence>